<proteinExistence type="predicted"/>
<dbReference type="Gene3D" id="3.40.50.720">
    <property type="entry name" value="NAD(P)-binding Rossmann-like Domain"/>
    <property type="match status" value="1"/>
</dbReference>
<dbReference type="PANTHER" id="PTHR21089:SF1">
    <property type="entry name" value="BIFUNCTIONAL 3-DEHYDROQUINATE DEHYDRATASE_SHIKIMATE DEHYDROGENASE, CHLOROPLASTIC"/>
    <property type="match status" value="1"/>
</dbReference>
<accession>A0ABS3Q0F0</accession>
<sequence>MKTYALIGRNISYSFSRNYFSEKFAREGITDSQYINFDIQTLDELPALLKATPTLKGMNVTIPYKRDIISLLTAIEPTAHQIGAVNTIKPTPIGLIGYNTDYYGFTESLKPLLQLHHTQALILGTGGASGAVAYSLQQLGIGYTFVSRNPKEGQLSYHQLTPTIIEAHTLIINCTPLGTYPNITDCPPLPYQYLSGQHLLYDLIYNPAQTTFLALGAQQGATTCNGLKMLELQAEKAWEIWNS</sequence>
<keyword evidence="6" id="KW-1185">Reference proteome</keyword>
<evidence type="ECO:0000256" key="1">
    <source>
        <dbReference type="ARBA" id="ARBA00004871"/>
    </source>
</evidence>
<comment type="pathway">
    <text evidence="1">Metabolic intermediate biosynthesis; chorismate biosynthesis; chorismate from D-erythrose 4-phosphate and phosphoenolpyruvate: step 4/7.</text>
</comment>
<keyword evidence="3" id="KW-0057">Aromatic amino acid biosynthesis</keyword>
<feature type="domain" description="Shikimate dehydrogenase substrate binding N-terminal" evidence="4">
    <location>
        <begin position="6"/>
        <end position="88"/>
    </location>
</feature>
<keyword evidence="3" id="KW-0028">Amino-acid biosynthesis</keyword>
<dbReference type="SUPFAM" id="SSF51735">
    <property type="entry name" value="NAD(P)-binding Rossmann-fold domains"/>
    <property type="match status" value="1"/>
</dbReference>
<comment type="caution">
    <text evidence="5">The sequence shown here is derived from an EMBL/GenBank/DDBJ whole genome shotgun (WGS) entry which is preliminary data.</text>
</comment>
<dbReference type="InterPro" id="IPR046346">
    <property type="entry name" value="Aminoacid_DH-like_N_sf"/>
</dbReference>
<dbReference type="InterPro" id="IPR036291">
    <property type="entry name" value="NAD(P)-bd_dom_sf"/>
</dbReference>
<dbReference type="CDD" id="cd01065">
    <property type="entry name" value="NAD_bind_Shikimate_DH"/>
    <property type="match status" value="1"/>
</dbReference>
<evidence type="ECO:0000259" key="4">
    <source>
        <dbReference type="Pfam" id="PF08501"/>
    </source>
</evidence>
<dbReference type="SUPFAM" id="SSF53223">
    <property type="entry name" value="Aminoacid dehydrogenase-like, N-terminal domain"/>
    <property type="match status" value="1"/>
</dbReference>
<protein>
    <submittedName>
        <fullName evidence="5">Shikimate dehydrogenase</fullName>
    </submittedName>
</protein>
<evidence type="ECO:0000313" key="5">
    <source>
        <dbReference type="EMBL" id="MBO1885051.1"/>
    </source>
</evidence>
<organism evidence="5 6">
    <name type="scientific">Capnocytophaga bilenii</name>
    <dbReference type="NCBI Taxonomy" id="2819369"/>
    <lineage>
        <taxon>Bacteria</taxon>
        <taxon>Pseudomonadati</taxon>
        <taxon>Bacteroidota</taxon>
        <taxon>Flavobacteriia</taxon>
        <taxon>Flavobacteriales</taxon>
        <taxon>Flavobacteriaceae</taxon>
        <taxon>Capnocytophaga</taxon>
    </lineage>
</organism>
<dbReference type="InterPro" id="IPR013708">
    <property type="entry name" value="Shikimate_DH-bd_N"/>
</dbReference>
<name>A0ABS3Q0F0_9FLAO</name>
<gene>
    <name evidence="5" type="ORF">J4N46_11660</name>
</gene>
<dbReference type="Pfam" id="PF08501">
    <property type="entry name" value="Shikimate_dh_N"/>
    <property type="match status" value="1"/>
</dbReference>
<dbReference type="Gene3D" id="3.40.50.10860">
    <property type="entry name" value="Leucine Dehydrogenase, chain A, domain 1"/>
    <property type="match status" value="1"/>
</dbReference>
<reference evidence="5 6" key="1">
    <citation type="submission" date="2021-03" db="EMBL/GenBank/DDBJ databases">
        <title>Isolation and description of Capnocytophaga bilenii sp. nov., a novel Capnocytophaga species, isolated from a gingivitis subject.</title>
        <authorList>
            <person name="Antezack A."/>
            <person name="Monnet-Corti V."/>
            <person name="La Scola B."/>
        </authorList>
    </citation>
    <scope>NUCLEOTIDE SEQUENCE [LARGE SCALE GENOMIC DNA]</scope>
    <source>
        <strain evidence="5 6">Marseille-Q4570</strain>
    </source>
</reference>
<evidence type="ECO:0000256" key="3">
    <source>
        <dbReference type="ARBA" id="ARBA00023141"/>
    </source>
</evidence>
<dbReference type="EMBL" id="JAGDYP010000011">
    <property type="protein sequence ID" value="MBO1885051.1"/>
    <property type="molecule type" value="Genomic_DNA"/>
</dbReference>
<dbReference type="Proteomes" id="UP000681610">
    <property type="component" value="Unassembled WGS sequence"/>
</dbReference>
<dbReference type="RefSeq" id="WP_208059438.1">
    <property type="nucleotide sequence ID" value="NZ_JAGDYP010000011.1"/>
</dbReference>
<evidence type="ECO:0000313" key="6">
    <source>
        <dbReference type="Proteomes" id="UP000681610"/>
    </source>
</evidence>
<evidence type="ECO:0000256" key="2">
    <source>
        <dbReference type="ARBA" id="ARBA00023002"/>
    </source>
</evidence>
<dbReference type="PANTHER" id="PTHR21089">
    <property type="entry name" value="SHIKIMATE DEHYDROGENASE"/>
    <property type="match status" value="1"/>
</dbReference>
<keyword evidence="2" id="KW-0560">Oxidoreductase</keyword>
<dbReference type="InterPro" id="IPR022893">
    <property type="entry name" value="Shikimate_DH_fam"/>
</dbReference>